<dbReference type="InterPro" id="IPR011050">
    <property type="entry name" value="Pectin_lyase_fold/virulence"/>
</dbReference>
<dbReference type="InterPro" id="IPR030895">
    <property type="entry name" value="T5SS_PEPC_rpt"/>
</dbReference>
<keyword evidence="1" id="KW-0732">Signal</keyword>
<sequence>MGTDSTGTVTVTGASSTWNLGGAILGVGYEGNGTLNIEDGGTVESGAGVVGYNAGSSGTATVTGAESLWNTGIEYLYVGQFGSGTLTIEDGGEVSSAKTFIGNEANSSGTLNLDGDADGRGVLATGKVVKGAGTATLNFNGGVLKATDDEVDFLSGFAAGDIQIEAGGAFIDTNGHDVEADATLQGVGALTKQGAGTLTLTGDSSMFDGSTQVLAGVLSVSSDNGTSAGVLGGAVSVFSGGTLQVEGGTLTGLVTLENGGLLGGNGTIGGLAVKAGGVVAPGNSPGTLAVNGAVTFSDGATYRVDTAADGQHDLIAATGTITLSGGASVEVLAAPGAYDWHTTYTILSTEATVDGTFGTVTSDYAFLVPLLSYDSQNVYLTLFNSDVPFASFARTPNQAGVAVAAQALGLGNEVYDAILGLPERAVAGAYNALSGEVYASAATVIQQQSVYVREAVGARLRQSVTAPAAGPLAYAVAAPATARLGVDYAPTLWAQGYGGWGDTSGNSDVASVSNTIGGFLMGADVAVADNARAGLFGGYSRSTFNVDARSSSGDIDNYDLGLYAGARFDALAVSGGLAYSWHDATVDRMAVFPGFAEALNADYSNGSLQLFGELGYSMTFGAVEMEPFVGAAYLSIDGARFNETGGAAALAVSTNSMETTYTTVGLRVATTVEVQGHVLTPNLTLGWQHAFGDTTPAATMMFSAGDLPFQVGGVPIAEDSMLLQAGIGYTLSDMAVLSASYSGQYASSASQSAFTAQFALKF</sequence>
<gene>
    <name evidence="3" type="ORF">J2S75_000191</name>
</gene>
<dbReference type="InterPro" id="IPR006315">
    <property type="entry name" value="OM_autotransptr_brl_dom"/>
</dbReference>
<keyword evidence="4" id="KW-1185">Reference proteome</keyword>
<dbReference type="EMBL" id="JAUSUI010000001">
    <property type="protein sequence ID" value="MDQ0301180.1"/>
    <property type="molecule type" value="Genomic_DNA"/>
</dbReference>
<reference evidence="3 4" key="1">
    <citation type="submission" date="2023-07" db="EMBL/GenBank/DDBJ databases">
        <title>Genomic Encyclopedia of Type Strains, Phase IV (KMG-IV): sequencing the most valuable type-strain genomes for metagenomic binning, comparative biology and taxonomic classification.</title>
        <authorList>
            <person name="Goeker M."/>
        </authorList>
    </citation>
    <scope>NUCLEOTIDE SEQUENCE [LARGE SCALE GENOMIC DNA]</scope>
    <source>
        <strain evidence="3 4">DSM 2457</strain>
    </source>
</reference>
<dbReference type="Proteomes" id="UP001224682">
    <property type="component" value="Unassembled WGS sequence"/>
</dbReference>
<evidence type="ECO:0000259" key="2">
    <source>
        <dbReference type="PROSITE" id="PS51208"/>
    </source>
</evidence>
<dbReference type="RefSeq" id="WP_307017335.1">
    <property type="nucleotide sequence ID" value="NZ_JAUSUI010000001.1"/>
</dbReference>
<evidence type="ECO:0000256" key="1">
    <source>
        <dbReference type="ARBA" id="ARBA00022729"/>
    </source>
</evidence>
<evidence type="ECO:0000313" key="4">
    <source>
        <dbReference type="Proteomes" id="UP001224682"/>
    </source>
</evidence>
<dbReference type="NCBIfam" id="TIGR02601">
    <property type="entry name" value="autotrns_rpt"/>
    <property type="match status" value="1"/>
</dbReference>
<dbReference type="Gene3D" id="2.40.128.130">
    <property type="entry name" value="Autotransporter beta-domain"/>
    <property type="match status" value="1"/>
</dbReference>
<dbReference type="PROSITE" id="PS51208">
    <property type="entry name" value="AUTOTRANSPORTER"/>
    <property type="match status" value="1"/>
</dbReference>
<dbReference type="Pfam" id="PF03797">
    <property type="entry name" value="Autotransporter"/>
    <property type="match status" value="1"/>
</dbReference>
<accession>A0ABU0B724</accession>
<proteinExistence type="predicted"/>
<dbReference type="SUPFAM" id="SSF103515">
    <property type="entry name" value="Autotransporter"/>
    <property type="match status" value="1"/>
</dbReference>
<dbReference type="SMART" id="SM00869">
    <property type="entry name" value="Autotransporter"/>
    <property type="match status" value="1"/>
</dbReference>
<feature type="domain" description="Autotransporter" evidence="2">
    <location>
        <begin position="485"/>
        <end position="762"/>
    </location>
</feature>
<comment type="caution">
    <text evidence="3">The sequence shown here is derived from an EMBL/GenBank/DDBJ whole genome shotgun (WGS) entry which is preliminary data.</text>
</comment>
<dbReference type="NCBIfam" id="TIGR01414">
    <property type="entry name" value="autotrans_barl"/>
    <property type="match status" value="1"/>
</dbReference>
<dbReference type="InterPro" id="IPR036709">
    <property type="entry name" value="Autotransporte_beta_dom_sf"/>
</dbReference>
<dbReference type="Pfam" id="PF12951">
    <property type="entry name" value="PATR"/>
    <property type="match status" value="1"/>
</dbReference>
<protein>
    <submittedName>
        <fullName evidence="3">Outer membrane autotransporter protein</fullName>
    </submittedName>
</protein>
<dbReference type="SUPFAM" id="SSF51126">
    <property type="entry name" value="Pectin lyase-like"/>
    <property type="match status" value="1"/>
</dbReference>
<evidence type="ECO:0000313" key="3">
    <source>
        <dbReference type="EMBL" id="MDQ0301180.1"/>
    </source>
</evidence>
<dbReference type="NCBIfam" id="TIGR04393">
    <property type="entry name" value="rpt_T5SS_PEPC"/>
    <property type="match status" value="2"/>
</dbReference>
<name>A0ABU0B724_9HYPH</name>
<organism evidence="3 4">
    <name type="scientific">Ancylobacter polymorphus</name>
    <dbReference type="NCBI Taxonomy" id="223390"/>
    <lineage>
        <taxon>Bacteria</taxon>
        <taxon>Pseudomonadati</taxon>
        <taxon>Pseudomonadota</taxon>
        <taxon>Alphaproteobacteria</taxon>
        <taxon>Hyphomicrobiales</taxon>
        <taxon>Xanthobacteraceae</taxon>
        <taxon>Ancylobacter</taxon>
    </lineage>
</organism>
<dbReference type="InterPro" id="IPR013425">
    <property type="entry name" value="Autotrns_rpt"/>
</dbReference>
<dbReference type="InterPro" id="IPR005546">
    <property type="entry name" value="Autotransporte_beta"/>
</dbReference>